<evidence type="ECO:0000256" key="1">
    <source>
        <dbReference type="ARBA" id="ARBA00006484"/>
    </source>
</evidence>
<dbReference type="RefSeq" id="WP_081733264.1">
    <property type="nucleotide sequence ID" value="NZ_JBBMFV010000004.1"/>
</dbReference>
<dbReference type="PANTHER" id="PTHR43639">
    <property type="entry name" value="OXIDOREDUCTASE, SHORT-CHAIN DEHYDROGENASE/REDUCTASE FAMILY (AFU_ORTHOLOGUE AFUA_5G02870)"/>
    <property type="match status" value="1"/>
</dbReference>
<dbReference type="PRINTS" id="PR00080">
    <property type="entry name" value="SDRFAMILY"/>
</dbReference>
<keyword evidence="4" id="KW-1185">Reference proteome</keyword>
<dbReference type="PRINTS" id="PR00081">
    <property type="entry name" value="GDHRDH"/>
</dbReference>
<dbReference type="SUPFAM" id="SSF51735">
    <property type="entry name" value="NAD(P)-binding Rossmann-fold domains"/>
    <property type="match status" value="1"/>
</dbReference>
<accession>A0ABV0GY37</accession>
<evidence type="ECO:0000256" key="2">
    <source>
        <dbReference type="ARBA" id="ARBA00023002"/>
    </source>
</evidence>
<dbReference type="NCBIfam" id="NF005559">
    <property type="entry name" value="PRK07231.1"/>
    <property type="match status" value="1"/>
</dbReference>
<dbReference type="PROSITE" id="PS00061">
    <property type="entry name" value="ADH_SHORT"/>
    <property type="match status" value="1"/>
</dbReference>
<comment type="similarity">
    <text evidence="1">Belongs to the short-chain dehydrogenases/reductases (SDR) family.</text>
</comment>
<dbReference type="Proteomes" id="UP001448614">
    <property type="component" value="Unassembled WGS sequence"/>
</dbReference>
<keyword evidence="2" id="KW-0560">Oxidoreductase</keyword>
<dbReference type="InterPro" id="IPR036291">
    <property type="entry name" value="NAD(P)-bd_dom_sf"/>
</dbReference>
<dbReference type="Pfam" id="PF13561">
    <property type="entry name" value="adh_short_C2"/>
    <property type="match status" value="1"/>
</dbReference>
<dbReference type="EMBL" id="JBBMFV010000004">
    <property type="protein sequence ID" value="MEO3943333.1"/>
    <property type="molecule type" value="Genomic_DNA"/>
</dbReference>
<proteinExistence type="inferred from homology"/>
<gene>
    <name evidence="3" type="ORF">V3C41_19855</name>
</gene>
<protein>
    <submittedName>
        <fullName evidence="3">SDR family oxidoreductase</fullName>
    </submittedName>
</protein>
<evidence type="ECO:0000313" key="4">
    <source>
        <dbReference type="Proteomes" id="UP001448614"/>
    </source>
</evidence>
<dbReference type="Gene3D" id="3.40.50.720">
    <property type="entry name" value="NAD(P)-binding Rossmann-like Domain"/>
    <property type="match status" value="1"/>
</dbReference>
<sequence length="267" mass="27712">MTTTDPAHRFRGGTREGEARALVALVTGATSGIGAEIAKRLRQDGFMVIISGRSVERGERVARELGDTVHFVQADLTAPRAAEELVETTIRVAGNLDVLINNAAVDHVGPLLETPSDEIRETFEMNTFGAISCLQAAGRAMRAQGTGGAIINITSRLASVGVPSMSIYSASKGAMLALTSAAAVELAPHNIRVNAVAPGMTNTPLYAEWLSAQPNPEETMRHVAGAIPLGRIAEPADVAAAVAYLASPAAAYVTGVSLPVDGGYLAQ</sequence>
<dbReference type="CDD" id="cd05233">
    <property type="entry name" value="SDR_c"/>
    <property type="match status" value="1"/>
</dbReference>
<reference evidence="3 4" key="1">
    <citation type="journal article" date="2024" name="Appl. Microbiol. Biotechnol.">
        <title>Biosynthetic gene clusters with biotechnological applications in novel Antarctic isolates from Actinomycetota.</title>
        <authorList>
            <person name="Bruna P."/>
            <person name="Nunez-Montero K."/>
            <person name="Contreras M.J."/>
            <person name="Leal K."/>
            <person name="Garcia M."/>
            <person name="Abanto M."/>
            <person name="Barrientos L."/>
        </authorList>
    </citation>
    <scope>NUCLEOTIDE SEQUENCE [LARGE SCALE GENOMIC DNA]</scope>
    <source>
        <strain evidence="3 4">Se16.17</strain>
    </source>
</reference>
<dbReference type="InterPro" id="IPR002347">
    <property type="entry name" value="SDR_fam"/>
</dbReference>
<evidence type="ECO:0000313" key="3">
    <source>
        <dbReference type="EMBL" id="MEO3943333.1"/>
    </source>
</evidence>
<comment type="caution">
    <text evidence="3">The sequence shown here is derived from an EMBL/GenBank/DDBJ whole genome shotgun (WGS) entry which is preliminary data.</text>
</comment>
<dbReference type="PANTHER" id="PTHR43639:SF1">
    <property type="entry name" value="SHORT-CHAIN DEHYDROGENASE_REDUCTASE FAMILY PROTEIN"/>
    <property type="match status" value="1"/>
</dbReference>
<organism evidence="3 4">
    <name type="scientific">Paenarthrobacter nicotinovorans</name>
    <name type="common">Arthrobacter nicotinovorans</name>
    <dbReference type="NCBI Taxonomy" id="29320"/>
    <lineage>
        <taxon>Bacteria</taxon>
        <taxon>Bacillati</taxon>
        <taxon>Actinomycetota</taxon>
        <taxon>Actinomycetes</taxon>
        <taxon>Micrococcales</taxon>
        <taxon>Micrococcaceae</taxon>
        <taxon>Paenarthrobacter</taxon>
    </lineage>
</organism>
<dbReference type="InterPro" id="IPR020904">
    <property type="entry name" value="Sc_DH/Rdtase_CS"/>
</dbReference>
<name>A0ABV0GY37_PAENI</name>